<dbReference type="InterPro" id="IPR006573">
    <property type="entry name" value="NHR_dom"/>
</dbReference>
<accession>A0ABP0KJ43</accession>
<dbReference type="Proteomes" id="UP001642484">
    <property type="component" value="Unassembled WGS sequence"/>
</dbReference>
<comment type="caution">
    <text evidence="3">The sequence shown here is derived from an EMBL/GenBank/DDBJ whole genome shotgun (WGS) entry which is preliminary data.</text>
</comment>
<dbReference type="Gene3D" id="2.60.120.920">
    <property type="match status" value="1"/>
</dbReference>
<dbReference type="EMBL" id="CAXAMN010008846">
    <property type="protein sequence ID" value="CAK9026708.1"/>
    <property type="molecule type" value="Genomic_DNA"/>
</dbReference>
<feature type="domain" description="NHR" evidence="2">
    <location>
        <begin position="1023"/>
        <end position="1189"/>
    </location>
</feature>
<dbReference type="InterPro" id="IPR043136">
    <property type="entry name" value="B30.2/SPRY_sf"/>
</dbReference>
<name>A0ABP0KJ43_9DINO</name>
<evidence type="ECO:0000313" key="4">
    <source>
        <dbReference type="Proteomes" id="UP001642484"/>
    </source>
</evidence>
<organism evidence="3 4">
    <name type="scientific">Durusdinium trenchii</name>
    <dbReference type="NCBI Taxonomy" id="1381693"/>
    <lineage>
        <taxon>Eukaryota</taxon>
        <taxon>Sar</taxon>
        <taxon>Alveolata</taxon>
        <taxon>Dinophyceae</taxon>
        <taxon>Suessiales</taxon>
        <taxon>Symbiodiniaceae</taxon>
        <taxon>Durusdinium</taxon>
    </lineage>
</organism>
<reference evidence="3 4" key="1">
    <citation type="submission" date="2024-02" db="EMBL/GenBank/DDBJ databases">
        <authorList>
            <person name="Chen Y."/>
            <person name="Shah S."/>
            <person name="Dougan E. K."/>
            <person name="Thang M."/>
            <person name="Chan C."/>
        </authorList>
    </citation>
    <scope>NUCLEOTIDE SEQUENCE [LARGE SCALE GENOMIC DNA]</scope>
</reference>
<feature type="compositionally biased region" description="Pro residues" evidence="1">
    <location>
        <begin position="998"/>
        <end position="1012"/>
    </location>
</feature>
<sequence>MSGLLPLPPLSESPLQRLCSLPGHLVATTGDGSILLFSSQSVLPCLKQSWRLPQVACALAAASLPSGNVIVLAGTQSGDVEIAGPGEEVLVARSPLAPAAVTKLLLGPATDGLGGILADASADGPRALFAAGSDGRVWRAWLPEETPITRGRDDSFVQLVAHAIAEASVCAELLSPVVELELCTLTSRLLVSTFERIAVIGDALAAEVSTVCWVGSKPHKGRLTATFGRFFGADAIIAPRPGGRLWVADGSGTVQSTLIFQNAAGEGKAALGHLMTLRHDRVLSFTRCDEELRPVDGAGASTPPSPPVAILDLEAIAISHQWPAPPVVDAVPWHGGILLGHPCAVSLLLLSDQPLVTCQALIAIHDLTDSASLAECLKELHRVQHSLDSVCADEVLEGLAPLIEVISGQDSEDELNYKDFRRWVADLEEQQLTSLREAGEGHHGPRLVDAPLSNFPLAMMDVDEEESVDGKEGDRFSGIGDGEGLLAPHFWQNCLDQVALTHPELTTVTVPIQALEAPTRSRGRPEVAYVLLPWLARRLRDEAHDLAEPAALALELMCVGDEEWPGTGVFPRGDSEDAWPRDRLIAELSGDMVASGAAALGLCHICLASARPEILERCLFWANGMVGRASTVGWQEVISWIRDRLGDALPPSSLPWREALDETCGGLWLTHQLFREALKPESSVAVRDVFDAALELFPKVLPWNIVEWMAWTFEPPTAAARLKLGQHREALLAELPLYFMRLLPTCTRACDEPLLREAFAVTLHRRPSEVGAIPLHAGRCSAADSLLCRFRKKLDIELCHHMRYPLGVLLLSQPETSPVPSPSKSCLEQLRDLNRSVRWDPKEETMEDPSCTQQFDQILTTTLKAAAMVPEEKSLDAISEEVCQIDQASFRGDSKRLLRQDGRINTWYDLALALRKLAGLDPMRWQSVLEHSALPAPPLMAQLAALAPSRLVAEVCLRNAGRAQGGASADFEATAEVLWQHALGGDWLQLPNKKRTMPPKPWPQPQARPKPSAPAGLRKAGAGELVWISDDKLHARHLDDTGNEMRGVLIGTQPLMLGRAGAYFEVTLDEVRPGESPDGLTLGVTATAPDALPLNNSPATVEHIPETWSLGYDGQMWDCKSGTLTQVDWDPRSLREGDSVGLLVTASEGELIIFRNGTAVCAGPRGIPVASRELYPVVDLLGAARAVRWMPEALPP</sequence>
<protein>
    <recommendedName>
        <fullName evidence="2">NHR domain-containing protein</fullName>
    </recommendedName>
</protein>
<evidence type="ECO:0000259" key="2">
    <source>
        <dbReference type="Pfam" id="PF07177"/>
    </source>
</evidence>
<proteinExistence type="predicted"/>
<dbReference type="Pfam" id="PF07177">
    <property type="entry name" value="Neuralized"/>
    <property type="match status" value="1"/>
</dbReference>
<feature type="region of interest" description="Disordered" evidence="1">
    <location>
        <begin position="989"/>
        <end position="1017"/>
    </location>
</feature>
<evidence type="ECO:0000313" key="3">
    <source>
        <dbReference type="EMBL" id="CAK9026708.1"/>
    </source>
</evidence>
<evidence type="ECO:0000256" key="1">
    <source>
        <dbReference type="SAM" id="MobiDB-lite"/>
    </source>
</evidence>
<keyword evidence="4" id="KW-1185">Reference proteome</keyword>
<gene>
    <name evidence="3" type="ORF">CCMP2556_LOCUS16482</name>
</gene>